<dbReference type="CTD" id="401251"/>
<organism evidence="1 2">
    <name type="scientific">Esox lucius</name>
    <name type="common">Northern pike</name>
    <dbReference type="NCBI Taxonomy" id="8010"/>
    <lineage>
        <taxon>Eukaryota</taxon>
        <taxon>Metazoa</taxon>
        <taxon>Chordata</taxon>
        <taxon>Craniata</taxon>
        <taxon>Vertebrata</taxon>
        <taxon>Euteleostomi</taxon>
        <taxon>Actinopterygii</taxon>
        <taxon>Neopterygii</taxon>
        <taxon>Teleostei</taxon>
        <taxon>Protacanthopterygii</taxon>
        <taxon>Esociformes</taxon>
        <taxon>Esocidae</taxon>
        <taxon>Esox</taxon>
    </lineage>
</organism>
<dbReference type="GeneTree" id="ENSGT00940000177041"/>
<reference evidence="1" key="2">
    <citation type="submission" date="2025-08" db="UniProtKB">
        <authorList>
            <consortium name="Ensembl"/>
        </authorList>
    </citation>
    <scope>IDENTIFICATION</scope>
</reference>
<dbReference type="Proteomes" id="UP000265140">
    <property type="component" value="Chromosome 23"/>
</dbReference>
<sequence>MAYSQCTDAGPYTVVIIPLRSSLSSLDALRFYLWIKRLKDLEREKDCLWAGLHVLEQARLWYQHRLKNNKARQADIGTRAVNRAEDWEEETLAGEGASSCLLRSRIHKVNGSLGSLISEPNVTRRPSFTEWTGAELSDSGKLCWQNTVLAQEVCQKNLQISLLELERDRLLQELSVHLDVECSKDPD</sequence>
<reference evidence="1" key="3">
    <citation type="submission" date="2025-09" db="UniProtKB">
        <authorList>
            <consortium name="Ensembl"/>
        </authorList>
    </citation>
    <scope>IDENTIFICATION</scope>
</reference>
<name>A0AAY5K9B4_ESOLU</name>
<dbReference type="PANTHER" id="PTHR14907:SF4">
    <property type="entry name" value="SUPPRESSOR APC DOMAIN-CONTAINING PROTEIN 1"/>
    <property type="match status" value="1"/>
</dbReference>
<reference evidence="1 2" key="1">
    <citation type="submission" date="2020-02" db="EMBL/GenBank/DDBJ databases">
        <title>Esox lucius (northern pike) genome, fEsoLuc1, primary haplotype.</title>
        <authorList>
            <person name="Myers G."/>
            <person name="Karagic N."/>
            <person name="Meyer A."/>
            <person name="Pippel M."/>
            <person name="Reichard M."/>
            <person name="Winkler S."/>
            <person name="Tracey A."/>
            <person name="Sims Y."/>
            <person name="Howe K."/>
            <person name="Rhie A."/>
            <person name="Formenti G."/>
            <person name="Durbin R."/>
            <person name="Fedrigo O."/>
            <person name="Jarvis E.D."/>
        </authorList>
    </citation>
    <scope>NUCLEOTIDE SEQUENCE [LARGE SCALE GENOMIC DNA]</scope>
</reference>
<proteinExistence type="predicted"/>
<dbReference type="RefSeq" id="XP_012987088.1">
    <property type="nucleotide sequence ID" value="XM_013131634.4"/>
</dbReference>
<dbReference type="PANTHER" id="PTHR14907">
    <property type="entry name" value="FI14130P"/>
    <property type="match status" value="1"/>
</dbReference>
<evidence type="ECO:0000313" key="2">
    <source>
        <dbReference type="Proteomes" id="UP000265140"/>
    </source>
</evidence>
<dbReference type="Ensembl" id="ENSELUT00000093221.1">
    <property type="protein sequence ID" value="ENSELUP00000082847.1"/>
    <property type="gene ID" value="ENSELUG00000039963.1"/>
</dbReference>
<protein>
    <recommendedName>
        <fullName evidence="3">Suppressor APC domain containing 1</fullName>
    </recommendedName>
</protein>
<dbReference type="AlphaFoldDB" id="A0AAY5K9B4"/>
<accession>A0AAY5K9B4</accession>
<dbReference type="InterPro" id="IPR026828">
    <property type="entry name" value="SAPC2_1/2"/>
</dbReference>
<dbReference type="Pfam" id="PF11414">
    <property type="entry name" value="Suppressor_APC"/>
    <property type="match status" value="1"/>
</dbReference>
<keyword evidence="2" id="KW-1185">Reference proteome</keyword>
<evidence type="ECO:0008006" key="3">
    <source>
        <dbReference type="Google" id="ProtNLM"/>
    </source>
</evidence>
<dbReference type="KEGG" id="els:105029078"/>
<evidence type="ECO:0000313" key="1">
    <source>
        <dbReference type="Ensembl" id="ENSELUP00000082847.1"/>
    </source>
</evidence>
<dbReference type="GeneID" id="105029078"/>